<proteinExistence type="predicted"/>
<evidence type="ECO:0000313" key="2">
    <source>
        <dbReference type="Proteomes" id="UP001374535"/>
    </source>
</evidence>
<reference evidence="1 2" key="1">
    <citation type="journal article" date="2023" name="Life. Sci Alliance">
        <title>Evolutionary insights into 3D genome organization and epigenetic landscape of Vigna mungo.</title>
        <authorList>
            <person name="Junaid A."/>
            <person name="Singh B."/>
            <person name="Bhatia S."/>
        </authorList>
    </citation>
    <scope>NUCLEOTIDE SEQUENCE [LARGE SCALE GENOMIC DNA]</scope>
    <source>
        <strain evidence="1">Urdbean</strain>
    </source>
</reference>
<evidence type="ECO:0000313" key="1">
    <source>
        <dbReference type="EMBL" id="WVZ12033.1"/>
    </source>
</evidence>
<name>A0AAQ3S0K1_VIGMU</name>
<sequence>MQDYVIIGLQSEKIIKFWGCTLASKDLTSLLVVSLLELLCSHFLFNPTHLFFNHSIKKLSVHFLSDSIPIQFHFILEPLPVLHPADLSSRSIFHQVVKRHATASTQPCCQVLNPHPCV</sequence>
<dbReference type="Proteomes" id="UP001374535">
    <property type="component" value="Chromosome 5"/>
</dbReference>
<dbReference type="EMBL" id="CP144696">
    <property type="protein sequence ID" value="WVZ12033.1"/>
    <property type="molecule type" value="Genomic_DNA"/>
</dbReference>
<protein>
    <submittedName>
        <fullName evidence="1">Uncharacterized protein</fullName>
    </submittedName>
</protein>
<organism evidence="1 2">
    <name type="scientific">Vigna mungo</name>
    <name type="common">Black gram</name>
    <name type="synonym">Phaseolus mungo</name>
    <dbReference type="NCBI Taxonomy" id="3915"/>
    <lineage>
        <taxon>Eukaryota</taxon>
        <taxon>Viridiplantae</taxon>
        <taxon>Streptophyta</taxon>
        <taxon>Embryophyta</taxon>
        <taxon>Tracheophyta</taxon>
        <taxon>Spermatophyta</taxon>
        <taxon>Magnoliopsida</taxon>
        <taxon>eudicotyledons</taxon>
        <taxon>Gunneridae</taxon>
        <taxon>Pentapetalae</taxon>
        <taxon>rosids</taxon>
        <taxon>fabids</taxon>
        <taxon>Fabales</taxon>
        <taxon>Fabaceae</taxon>
        <taxon>Papilionoideae</taxon>
        <taxon>50 kb inversion clade</taxon>
        <taxon>NPAAA clade</taxon>
        <taxon>indigoferoid/millettioid clade</taxon>
        <taxon>Phaseoleae</taxon>
        <taxon>Vigna</taxon>
    </lineage>
</organism>
<gene>
    <name evidence="1" type="ORF">V8G54_016563</name>
</gene>
<dbReference type="AlphaFoldDB" id="A0AAQ3S0K1"/>
<accession>A0AAQ3S0K1</accession>
<keyword evidence="2" id="KW-1185">Reference proteome</keyword>